<dbReference type="SUPFAM" id="SSF75217">
    <property type="entry name" value="alpha/beta knot"/>
    <property type="match status" value="1"/>
</dbReference>
<keyword evidence="9 12" id="KW-0949">S-adenosyl-L-methionine</keyword>
<dbReference type="NCBIfam" id="TIGR00046">
    <property type="entry name" value="RsmE family RNA methyltransferase"/>
    <property type="match status" value="1"/>
</dbReference>
<dbReference type="EMBL" id="BAABLV010000041">
    <property type="protein sequence ID" value="GAA4906450.1"/>
    <property type="molecule type" value="Genomic_DNA"/>
</dbReference>
<dbReference type="Pfam" id="PF04452">
    <property type="entry name" value="Methyltrans_RNA"/>
    <property type="match status" value="1"/>
</dbReference>
<evidence type="ECO:0000259" key="13">
    <source>
        <dbReference type="Pfam" id="PF04452"/>
    </source>
</evidence>
<evidence type="ECO:0000256" key="7">
    <source>
        <dbReference type="ARBA" id="ARBA00022603"/>
    </source>
</evidence>
<evidence type="ECO:0000313" key="15">
    <source>
        <dbReference type="EMBL" id="GAA4906450.1"/>
    </source>
</evidence>
<dbReference type="RefSeq" id="WP_345583815.1">
    <property type="nucleotide sequence ID" value="NZ_BAABLV010000041.1"/>
</dbReference>
<dbReference type="InterPro" id="IPR046887">
    <property type="entry name" value="RsmE_PUA-like"/>
</dbReference>
<comment type="similarity">
    <text evidence="2 12">Belongs to the RNA methyltransferase RsmE family.</text>
</comment>
<keyword evidence="5 12" id="KW-0963">Cytoplasm</keyword>
<reference evidence="16" key="1">
    <citation type="journal article" date="2019" name="Int. J. Syst. Evol. Microbiol.">
        <title>The Global Catalogue of Microorganisms (GCM) 10K type strain sequencing project: providing services to taxonomists for standard genome sequencing and annotation.</title>
        <authorList>
            <consortium name="The Broad Institute Genomics Platform"/>
            <consortium name="The Broad Institute Genome Sequencing Center for Infectious Disease"/>
            <person name="Wu L."/>
            <person name="Ma J."/>
        </authorList>
    </citation>
    <scope>NUCLEOTIDE SEQUENCE [LARGE SCALE GENOMIC DNA]</scope>
    <source>
        <strain evidence="16">JCM 19125</strain>
    </source>
</reference>
<dbReference type="SUPFAM" id="SSF88697">
    <property type="entry name" value="PUA domain-like"/>
    <property type="match status" value="1"/>
</dbReference>
<dbReference type="PANTHER" id="PTHR30027">
    <property type="entry name" value="RIBOSOMAL RNA SMALL SUBUNIT METHYLTRANSFERASE E"/>
    <property type="match status" value="1"/>
</dbReference>
<evidence type="ECO:0000256" key="4">
    <source>
        <dbReference type="ARBA" id="ARBA00013673"/>
    </source>
</evidence>
<evidence type="ECO:0000256" key="9">
    <source>
        <dbReference type="ARBA" id="ARBA00022691"/>
    </source>
</evidence>
<keyword evidence="16" id="KW-1185">Reference proteome</keyword>
<dbReference type="InterPro" id="IPR006700">
    <property type="entry name" value="RsmE"/>
</dbReference>
<evidence type="ECO:0000256" key="1">
    <source>
        <dbReference type="ARBA" id="ARBA00004496"/>
    </source>
</evidence>
<evidence type="ECO:0000313" key="16">
    <source>
        <dbReference type="Proteomes" id="UP001501521"/>
    </source>
</evidence>
<evidence type="ECO:0000256" key="6">
    <source>
        <dbReference type="ARBA" id="ARBA00022552"/>
    </source>
</evidence>
<dbReference type="Gene3D" id="2.40.240.20">
    <property type="entry name" value="Hypothetical PUA domain-like, domain 1"/>
    <property type="match status" value="1"/>
</dbReference>
<feature type="domain" description="Ribosomal RNA small subunit methyltransferase E PUA-like" evidence="14">
    <location>
        <begin position="22"/>
        <end position="68"/>
    </location>
</feature>
<comment type="catalytic activity">
    <reaction evidence="11 12">
        <text>uridine(1498) in 16S rRNA + S-adenosyl-L-methionine = N(3)-methyluridine(1498) in 16S rRNA + S-adenosyl-L-homocysteine + H(+)</text>
        <dbReference type="Rhea" id="RHEA:42920"/>
        <dbReference type="Rhea" id="RHEA-COMP:10283"/>
        <dbReference type="Rhea" id="RHEA-COMP:10284"/>
        <dbReference type="ChEBI" id="CHEBI:15378"/>
        <dbReference type="ChEBI" id="CHEBI:57856"/>
        <dbReference type="ChEBI" id="CHEBI:59789"/>
        <dbReference type="ChEBI" id="CHEBI:65315"/>
        <dbReference type="ChEBI" id="CHEBI:74502"/>
        <dbReference type="EC" id="2.1.1.193"/>
    </reaction>
</comment>
<protein>
    <recommendedName>
        <fullName evidence="4 12">Ribosomal RNA small subunit methyltransferase E</fullName>
        <ecNumber evidence="3 12">2.1.1.193</ecNumber>
    </recommendedName>
</protein>
<evidence type="ECO:0000256" key="2">
    <source>
        <dbReference type="ARBA" id="ARBA00005528"/>
    </source>
</evidence>
<dbReference type="InterPro" id="IPR029026">
    <property type="entry name" value="tRNA_m1G_MTases_N"/>
</dbReference>
<evidence type="ECO:0000256" key="3">
    <source>
        <dbReference type="ARBA" id="ARBA00012328"/>
    </source>
</evidence>
<dbReference type="Gene3D" id="3.40.1280.10">
    <property type="match status" value="1"/>
</dbReference>
<keyword evidence="8 12" id="KW-0808">Transferase</keyword>
<sequence length="243" mass="25693">MTDPLFFADFDDTVRPGQRVVVTGDEAHHAVSVKRIAVGEGVLLANGEGLGLRGEVVDVAKRELTVEVAEVFDDDAPPLRWGVVQALAKGDRSDLAVQMATELGAQRIIAWQASRSIVRWQGERGAKAVDKWRATAREAAKQSRRFGAPAVEAASTAQVLAAIREADIALVLHEDAELHIAQVELPDEGFGLVIVGPEGGISPDELDAFVGAGAQPVLVSDGVLRTSTAAAVALAQLDVLARR</sequence>
<comment type="caution">
    <text evidence="15">The sequence shown here is derived from an EMBL/GenBank/DDBJ whole genome shotgun (WGS) entry which is preliminary data.</text>
</comment>
<dbReference type="CDD" id="cd18084">
    <property type="entry name" value="RsmE-like"/>
    <property type="match status" value="1"/>
</dbReference>
<evidence type="ECO:0000259" key="14">
    <source>
        <dbReference type="Pfam" id="PF20260"/>
    </source>
</evidence>
<dbReference type="Pfam" id="PF20260">
    <property type="entry name" value="PUA_4"/>
    <property type="match status" value="1"/>
</dbReference>
<dbReference type="InterPro" id="IPR046886">
    <property type="entry name" value="RsmE_MTase_dom"/>
</dbReference>
<gene>
    <name evidence="15" type="ORF">GCM10025789_27300</name>
</gene>
<evidence type="ECO:0000256" key="11">
    <source>
        <dbReference type="ARBA" id="ARBA00047944"/>
    </source>
</evidence>
<keyword evidence="6 12" id="KW-0698">rRNA processing</keyword>
<dbReference type="EC" id="2.1.1.193" evidence="3 12"/>
<dbReference type="PIRSF" id="PIRSF015601">
    <property type="entry name" value="MTase_slr0722"/>
    <property type="match status" value="1"/>
</dbReference>
<dbReference type="NCBIfam" id="NF008693">
    <property type="entry name" value="PRK11713.2-3"/>
    <property type="match status" value="1"/>
</dbReference>
<organism evidence="15 16">
    <name type="scientific">Tessaracoccus lubricantis</name>
    <dbReference type="NCBI Taxonomy" id="545543"/>
    <lineage>
        <taxon>Bacteria</taxon>
        <taxon>Bacillati</taxon>
        <taxon>Actinomycetota</taxon>
        <taxon>Actinomycetes</taxon>
        <taxon>Propionibacteriales</taxon>
        <taxon>Propionibacteriaceae</taxon>
        <taxon>Tessaracoccus</taxon>
    </lineage>
</organism>
<dbReference type="InterPro" id="IPR015947">
    <property type="entry name" value="PUA-like_sf"/>
</dbReference>
<name>A0ABP9FUU5_9ACTN</name>
<feature type="domain" description="Ribosomal RNA small subunit methyltransferase E methyltransferase" evidence="13">
    <location>
        <begin position="78"/>
        <end position="237"/>
    </location>
</feature>
<proteinExistence type="inferred from homology"/>
<dbReference type="InterPro" id="IPR029028">
    <property type="entry name" value="Alpha/beta_knot_MTases"/>
</dbReference>
<keyword evidence="7 12" id="KW-0489">Methyltransferase</keyword>
<comment type="function">
    <text evidence="10 12">Specifically methylates the N3 position of the uracil ring of uridine 1498 (m3U1498) in 16S rRNA. Acts on the fully assembled 30S ribosomal subunit.</text>
</comment>
<comment type="subcellular location">
    <subcellularLocation>
        <location evidence="1 12">Cytoplasm</location>
    </subcellularLocation>
</comment>
<accession>A0ABP9FUU5</accession>
<evidence type="ECO:0000256" key="8">
    <source>
        <dbReference type="ARBA" id="ARBA00022679"/>
    </source>
</evidence>
<dbReference type="Proteomes" id="UP001501521">
    <property type="component" value="Unassembled WGS sequence"/>
</dbReference>
<evidence type="ECO:0000256" key="12">
    <source>
        <dbReference type="PIRNR" id="PIRNR015601"/>
    </source>
</evidence>
<evidence type="ECO:0000256" key="5">
    <source>
        <dbReference type="ARBA" id="ARBA00022490"/>
    </source>
</evidence>
<evidence type="ECO:0000256" key="10">
    <source>
        <dbReference type="ARBA" id="ARBA00025699"/>
    </source>
</evidence>
<dbReference type="PANTHER" id="PTHR30027:SF3">
    <property type="entry name" value="16S RRNA (URACIL(1498)-N(3))-METHYLTRANSFERASE"/>
    <property type="match status" value="1"/>
</dbReference>